<dbReference type="SUPFAM" id="SSF56112">
    <property type="entry name" value="Protein kinase-like (PK-like)"/>
    <property type="match status" value="1"/>
</dbReference>
<protein>
    <recommendedName>
        <fullName evidence="1">Aminoglycoside phosphotransferase domain-containing protein</fullName>
    </recommendedName>
</protein>
<dbReference type="PANTHER" id="PTHR21310:SF15">
    <property type="entry name" value="AMINOGLYCOSIDE PHOSPHOTRANSFERASE DOMAIN-CONTAINING PROTEIN"/>
    <property type="match status" value="1"/>
</dbReference>
<dbReference type="EMBL" id="JAHLJV010000205">
    <property type="protein sequence ID" value="KAK1564151.1"/>
    <property type="molecule type" value="Genomic_DNA"/>
</dbReference>
<dbReference type="InterPro" id="IPR002575">
    <property type="entry name" value="Aminoglycoside_PTrfase"/>
</dbReference>
<evidence type="ECO:0000259" key="1">
    <source>
        <dbReference type="Pfam" id="PF01636"/>
    </source>
</evidence>
<dbReference type="Pfam" id="PF01636">
    <property type="entry name" value="APH"/>
    <property type="match status" value="1"/>
</dbReference>
<dbReference type="InterPro" id="IPR051678">
    <property type="entry name" value="AGP_Transferase"/>
</dbReference>
<dbReference type="Gene3D" id="3.90.1200.10">
    <property type="match status" value="1"/>
</dbReference>
<dbReference type="Gene3D" id="3.30.200.150">
    <property type="match status" value="1"/>
</dbReference>
<dbReference type="InterPro" id="IPR011009">
    <property type="entry name" value="Kinase-like_dom_sf"/>
</dbReference>
<organism evidence="2 3">
    <name type="scientific">Colletotrichum navitas</name>
    <dbReference type="NCBI Taxonomy" id="681940"/>
    <lineage>
        <taxon>Eukaryota</taxon>
        <taxon>Fungi</taxon>
        <taxon>Dikarya</taxon>
        <taxon>Ascomycota</taxon>
        <taxon>Pezizomycotina</taxon>
        <taxon>Sordariomycetes</taxon>
        <taxon>Hypocreomycetidae</taxon>
        <taxon>Glomerellales</taxon>
        <taxon>Glomerellaceae</taxon>
        <taxon>Colletotrichum</taxon>
        <taxon>Colletotrichum graminicola species complex</taxon>
    </lineage>
</organism>
<accession>A0AAD8PJQ5</accession>
<dbReference type="GeneID" id="85435366"/>
<evidence type="ECO:0000313" key="2">
    <source>
        <dbReference type="EMBL" id="KAK1564151.1"/>
    </source>
</evidence>
<dbReference type="SUPFAM" id="SSF118310">
    <property type="entry name" value="AN1-like Zinc finger"/>
    <property type="match status" value="1"/>
</dbReference>
<name>A0AAD8PJQ5_9PEZI</name>
<keyword evidence="3" id="KW-1185">Reference proteome</keyword>
<evidence type="ECO:0000313" key="3">
    <source>
        <dbReference type="Proteomes" id="UP001230504"/>
    </source>
</evidence>
<comment type="caution">
    <text evidence="2">The sequence shown here is derived from an EMBL/GenBank/DDBJ whole genome shotgun (WGS) entry which is preliminary data.</text>
</comment>
<dbReference type="AlphaFoldDB" id="A0AAD8PJQ5"/>
<dbReference type="PANTHER" id="PTHR21310">
    <property type="entry name" value="AMINOGLYCOSIDE PHOSPHOTRANSFERASE-RELATED-RELATED"/>
    <property type="match status" value="1"/>
</dbReference>
<reference evidence="2" key="1">
    <citation type="submission" date="2021-06" db="EMBL/GenBank/DDBJ databases">
        <title>Comparative genomics, transcriptomics and evolutionary studies reveal genomic signatures of adaptation to plant cell wall in hemibiotrophic fungi.</title>
        <authorList>
            <consortium name="DOE Joint Genome Institute"/>
            <person name="Baroncelli R."/>
            <person name="Diaz J.F."/>
            <person name="Benocci T."/>
            <person name="Peng M."/>
            <person name="Battaglia E."/>
            <person name="Haridas S."/>
            <person name="Andreopoulos W."/>
            <person name="Labutti K."/>
            <person name="Pangilinan J."/>
            <person name="Floch G.L."/>
            <person name="Makela M.R."/>
            <person name="Henrissat B."/>
            <person name="Grigoriev I.V."/>
            <person name="Crouch J.A."/>
            <person name="De Vries R.P."/>
            <person name="Sukno S.A."/>
            <person name="Thon M.R."/>
        </authorList>
    </citation>
    <scope>NUCLEOTIDE SEQUENCE</scope>
    <source>
        <strain evidence="2">CBS 125086</strain>
    </source>
</reference>
<dbReference type="Proteomes" id="UP001230504">
    <property type="component" value="Unassembled WGS sequence"/>
</dbReference>
<gene>
    <name evidence="2" type="ORF">LY79DRAFT_159039</name>
</gene>
<dbReference type="RefSeq" id="XP_060406979.1">
    <property type="nucleotide sequence ID" value="XM_060551126.1"/>
</dbReference>
<dbReference type="InterPro" id="IPR035896">
    <property type="entry name" value="AN1-like_Znf"/>
</dbReference>
<proteinExistence type="predicted"/>
<feature type="domain" description="Aminoglycoside phosphotransferase" evidence="1">
    <location>
        <begin position="150"/>
        <end position="343"/>
    </location>
</feature>
<sequence length="463" mass="51568">MVLRTCCFSGCRTPAERNVGSCMICGQHLCHDHVRGDSHKCPSYDSDPDAFYSEYQDAKRSYLVATLARIQVDALKAIASKARNGILCCIPALASDVDQNSRIKIVEGQCGGQNCHLEVVFDDSVVWIARIRLSDPLLPPQPVQDHIFLSEVATLQFLAQTSIPVPAVYDYQLGSPNNPVGTSYVLMEKMPGKPLDWGRATPEQRSKVVRQLADIYLEIEKHPLPATGSLVSAKDTGKVGGFAQKPWFTTPEAPSGPFTSLAVAYETVIHQHLQAISIREIANLPIDNYLALSYYLSAVPDLAASSASREGPFYLKHGEDKGDHIFVDDEYNITGMIDWEFASAEPKELAFSSPCMMWPVGDFYDGKNNLAEEEVELASIFDSCGRGDLARCVRDGRRWQRLSYFLGGDTPRDEAEFESLFKGLRSSFADDKEDVSYKEWKQKALDTFARDNRQLKKLLTQET</sequence>